<dbReference type="SUPFAM" id="SSF52833">
    <property type="entry name" value="Thioredoxin-like"/>
    <property type="match status" value="1"/>
</dbReference>
<dbReference type="InterPro" id="IPR013766">
    <property type="entry name" value="Thioredoxin_domain"/>
</dbReference>
<dbReference type="InterPro" id="IPR036249">
    <property type="entry name" value="Thioredoxin-like_sf"/>
</dbReference>
<gene>
    <name evidence="3" type="ORF">J07HQW2_03114</name>
</gene>
<evidence type="ECO:0000313" key="3">
    <source>
        <dbReference type="EMBL" id="ERG96632.1"/>
    </source>
</evidence>
<dbReference type="RefSeq" id="WP_021056095.1">
    <property type="nucleotide sequence ID" value="NZ_KE356561.1"/>
</dbReference>
<sequence>MTQETDNANTTNQDHTETTQTIERADPETALNQLIQFDAVVEDDDGTLATTIEYEDVRRIYHDTYIEASHEQIITTMTDVFDIERSNAITQLEEGVVSRTDLITYLAIDSYVDASLDPALHAMMVEILNKIDPESPVPNVVTELTDESYDSFITEHPDALVTVWKRHCDPCRSVKADLDDILAGVPSDVVVAGIDGENAASFRREAEITTAPAFIQYKNGEQSAVKTGRQSPDAIAEMFTDT</sequence>
<organism evidence="3 4">
    <name type="scientific">Haloquadratum walsbyi J07HQW2</name>
    <dbReference type="NCBI Taxonomy" id="1238425"/>
    <lineage>
        <taxon>Archaea</taxon>
        <taxon>Methanobacteriati</taxon>
        <taxon>Methanobacteriota</taxon>
        <taxon>Stenosarchaea group</taxon>
        <taxon>Halobacteria</taxon>
        <taxon>Halobacteriales</taxon>
        <taxon>Haloferacaceae</taxon>
        <taxon>Haloquadratum</taxon>
    </lineage>
</organism>
<feature type="compositionally biased region" description="Low complexity" evidence="1">
    <location>
        <begin position="9"/>
        <end position="21"/>
    </location>
</feature>
<feature type="domain" description="Thioredoxin" evidence="2">
    <location>
        <begin position="141"/>
        <end position="238"/>
    </location>
</feature>
<accession>U1PS64</accession>
<dbReference type="HOGENOM" id="CLU_1222505_0_0_2"/>
<dbReference type="eggNOG" id="arCOG01972">
    <property type="taxonomic scope" value="Archaea"/>
</dbReference>
<evidence type="ECO:0000256" key="1">
    <source>
        <dbReference type="SAM" id="MobiDB-lite"/>
    </source>
</evidence>
<evidence type="ECO:0000313" key="4">
    <source>
        <dbReference type="Proteomes" id="UP000030710"/>
    </source>
</evidence>
<protein>
    <submittedName>
        <fullName evidence="3">Thioredoxin</fullName>
    </submittedName>
</protein>
<reference evidence="3 4" key="1">
    <citation type="journal article" date="2013" name="PLoS ONE">
        <title>Assembly-driven community genomics of a hypersaline microbial ecosystem.</title>
        <authorList>
            <person name="Podell S."/>
            <person name="Ugalde J.A."/>
            <person name="Narasingarao P."/>
            <person name="Banfield J.F."/>
            <person name="Heidelberg K.B."/>
            <person name="Allen E.E."/>
        </authorList>
    </citation>
    <scope>NUCLEOTIDE SEQUENCE [LARGE SCALE GENOMIC DNA]</scope>
    <source>
        <strain evidence="4">J07HQW2</strain>
    </source>
</reference>
<dbReference type="Gene3D" id="3.40.30.10">
    <property type="entry name" value="Glutaredoxin"/>
    <property type="match status" value="1"/>
</dbReference>
<dbReference type="STRING" id="1238425.J07HQW2_03114"/>
<name>U1PS64_9EURY</name>
<evidence type="ECO:0000259" key="2">
    <source>
        <dbReference type="Pfam" id="PF00085"/>
    </source>
</evidence>
<dbReference type="CDD" id="cd02947">
    <property type="entry name" value="TRX_family"/>
    <property type="match status" value="1"/>
</dbReference>
<dbReference type="EMBL" id="KE356561">
    <property type="protein sequence ID" value="ERG96632.1"/>
    <property type="molecule type" value="Genomic_DNA"/>
</dbReference>
<dbReference type="AlphaFoldDB" id="U1PS64"/>
<proteinExistence type="predicted"/>
<dbReference type="Pfam" id="PF00085">
    <property type="entry name" value="Thioredoxin"/>
    <property type="match status" value="1"/>
</dbReference>
<dbReference type="Proteomes" id="UP000030710">
    <property type="component" value="Unassembled WGS sequence"/>
</dbReference>
<feature type="region of interest" description="Disordered" evidence="1">
    <location>
        <begin position="1"/>
        <end position="27"/>
    </location>
</feature>